<sequence>MLITFNYFQFIPSLENKESFELVGQLAEAWTQHKQFTKDLDTIFQSLEFHLPEPPLPLPYVSLTFFCDMIASGWVHEEKLDLPSYAQHSDFLERIDRMKNLDHSYGNGGNMPKQAYSSSLVLNCHLLKNSSRNQLLIEIKKSPEMDRDLKFPELLADGTNAVDDTIRKIKRKLDHGEDLSSADLMNGYTNVYNVYNGCPTDQELFMLKHFFDIFQKAVKDRISEKVIPSLENKEGRALVRQLAEAWTEHKQFTKHLLFMFRSTRNLAQILSQPLPELDNSLTCFCDTVWDRFHSKIKKAIRDLNDSGWPEVQEEPDFPSYDQVSDFVNTIGSLEKT</sequence>
<dbReference type="Proteomes" id="UP001187192">
    <property type="component" value="Unassembled WGS sequence"/>
</dbReference>
<dbReference type="AlphaFoldDB" id="A0AA88A1F4"/>
<dbReference type="SUPFAM" id="SSF74788">
    <property type="entry name" value="Cullin repeat-like"/>
    <property type="match status" value="1"/>
</dbReference>
<reference evidence="1" key="1">
    <citation type="submission" date="2023-07" db="EMBL/GenBank/DDBJ databases">
        <title>draft genome sequence of fig (Ficus carica).</title>
        <authorList>
            <person name="Takahashi T."/>
            <person name="Nishimura K."/>
        </authorList>
    </citation>
    <scope>NUCLEOTIDE SEQUENCE</scope>
</reference>
<keyword evidence="2" id="KW-1185">Reference proteome</keyword>
<proteinExistence type="predicted"/>
<evidence type="ECO:0000313" key="2">
    <source>
        <dbReference type="Proteomes" id="UP001187192"/>
    </source>
</evidence>
<accession>A0AA88A1F4</accession>
<dbReference type="InterPro" id="IPR016159">
    <property type="entry name" value="Cullin_repeat-like_dom_sf"/>
</dbReference>
<dbReference type="Gene3D" id="1.20.1310.10">
    <property type="entry name" value="Cullin Repeats"/>
    <property type="match status" value="1"/>
</dbReference>
<dbReference type="EMBL" id="BTGU01000017">
    <property type="protein sequence ID" value="GMN43865.1"/>
    <property type="molecule type" value="Genomic_DNA"/>
</dbReference>
<evidence type="ECO:0000313" key="1">
    <source>
        <dbReference type="EMBL" id="GMN43865.1"/>
    </source>
</evidence>
<protein>
    <submittedName>
        <fullName evidence="1">Uncharacterized protein</fullName>
    </submittedName>
</protein>
<name>A0AA88A1F4_FICCA</name>
<gene>
    <name evidence="1" type="ORF">TIFTF001_013068</name>
</gene>
<comment type="caution">
    <text evidence="1">The sequence shown here is derived from an EMBL/GenBank/DDBJ whole genome shotgun (WGS) entry which is preliminary data.</text>
</comment>
<organism evidence="1 2">
    <name type="scientific">Ficus carica</name>
    <name type="common">Common fig</name>
    <dbReference type="NCBI Taxonomy" id="3494"/>
    <lineage>
        <taxon>Eukaryota</taxon>
        <taxon>Viridiplantae</taxon>
        <taxon>Streptophyta</taxon>
        <taxon>Embryophyta</taxon>
        <taxon>Tracheophyta</taxon>
        <taxon>Spermatophyta</taxon>
        <taxon>Magnoliopsida</taxon>
        <taxon>eudicotyledons</taxon>
        <taxon>Gunneridae</taxon>
        <taxon>Pentapetalae</taxon>
        <taxon>rosids</taxon>
        <taxon>fabids</taxon>
        <taxon>Rosales</taxon>
        <taxon>Moraceae</taxon>
        <taxon>Ficeae</taxon>
        <taxon>Ficus</taxon>
    </lineage>
</organism>